<gene>
    <name evidence="1" type="ORF">L6164_002661</name>
</gene>
<reference evidence="1 2" key="1">
    <citation type="journal article" date="2022" name="DNA Res.">
        <title>Chromosomal-level genome assembly of the orchid tree Bauhinia variegata (Leguminosae; Cercidoideae) supports the allotetraploid origin hypothesis of Bauhinia.</title>
        <authorList>
            <person name="Zhong Y."/>
            <person name="Chen Y."/>
            <person name="Zheng D."/>
            <person name="Pang J."/>
            <person name="Liu Y."/>
            <person name="Luo S."/>
            <person name="Meng S."/>
            <person name="Qian L."/>
            <person name="Wei D."/>
            <person name="Dai S."/>
            <person name="Zhou R."/>
        </authorList>
    </citation>
    <scope>NUCLEOTIDE SEQUENCE [LARGE SCALE GENOMIC DNA]</scope>
    <source>
        <strain evidence="1">BV-YZ2020</strain>
    </source>
</reference>
<evidence type="ECO:0000313" key="2">
    <source>
        <dbReference type="Proteomes" id="UP000828941"/>
    </source>
</evidence>
<proteinExistence type="predicted"/>
<evidence type="ECO:0000313" key="1">
    <source>
        <dbReference type="EMBL" id="KAI4353730.1"/>
    </source>
</evidence>
<organism evidence="1 2">
    <name type="scientific">Bauhinia variegata</name>
    <name type="common">Purple orchid tree</name>
    <name type="synonym">Phanera variegata</name>
    <dbReference type="NCBI Taxonomy" id="167791"/>
    <lineage>
        <taxon>Eukaryota</taxon>
        <taxon>Viridiplantae</taxon>
        <taxon>Streptophyta</taxon>
        <taxon>Embryophyta</taxon>
        <taxon>Tracheophyta</taxon>
        <taxon>Spermatophyta</taxon>
        <taxon>Magnoliopsida</taxon>
        <taxon>eudicotyledons</taxon>
        <taxon>Gunneridae</taxon>
        <taxon>Pentapetalae</taxon>
        <taxon>rosids</taxon>
        <taxon>fabids</taxon>
        <taxon>Fabales</taxon>
        <taxon>Fabaceae</taxon>
        <taxon>Cercidoideae</taxon>
        <taxon>Cercideae</taxon>
        <taxon>Bauhiniinae</taxon>
        <taxon>Bauhinia</taxon>
    </lineage>
</organism>
<dbReference type="EMBL" id="CM039427">
    <property type="protein sequence ID" value="KAI4353730.1"/>
    <property type="molecule type" value="Genomic_DNA"/>
</dbReference>
<accession>A0ACB9PZG7</accession>
<name>A0ACB9PZG7_BAUVA</name>
<sequence>MPQNPILEVELFNVWGIDFMGPFPPSYGNLYILVAVDYVSKWVEAFPSSTNDSKVVQRFLKKNIFTRFGVPRTLISDGGKHFCNQHLKALLAKYGVRNKIATPYHPQTSG</sequence>
<comment type="caution">
    <text evidence="1">The sequence shown here is derived from an EMBL/GenBank/DDBJ whole genome shotgun (WGS) entry which is preliminary data.</text>
</comment>
<keyword evidence="2" id="KW-1185">Reference proteome</keyword>
<dbReference type="Proteomes" id="UP000828941">
    <property type="component" value="Chromosome 2"/>
</dbReference>
<protein>
    <submittedName>
        <fullName evidence="1">Uncharacterized protein</fullName>
    </submittedName>
</protein>